<reference evidence="4" key="1">
    <citation type="submission" date="2016-11" db="UniProtKB">
        <authorList>
            <consortium name="WormBaseParasite"/>
        </authorList>
    </citation>
    <scope>IDENTIFICATION</scope>
</reference>
<dbReference type="PROSITE" id="PS50222">
    <property type="entry name" value="EF_HAND_2"/>
    <property type="match status" value="2"/>
</dbReference>
<keyword evidence="1" id="KW-0106">Calcium</keyword>
<feature type="domain" description="EF-hand" evidence="2">
    <location>
        <begin position="115"/>
        <end position="138"/>
    </location>
</feature>
<proteinExistence type="predicted"/>
<sequence length="254" mass="28922">MRTLRDGHCSLVSGVEDKGFPVSLGLYFGTFLIFTHLHQRPHVGDGKIVLDELKAAIKKKEDEKINREMDISKRYFKGFDANKNGLLELEEVENFLETQLALKANGSLADTVKPFDKNADGKLDLNEFNDFTMHLPRERFTDIHVRTWDEFYGPRFNRDLFTEHSLEPLQSSLLERTFLVPGSGFANVFLLHYPATVVNNSVVILCASASSVVDYSDSSLAFIQRFSDWPKNLQSQNNKSRCDIRMKVTLNAVL</sequence>
<accession>A0A1I7ZPL3</accession>
<dbReference type="PROSITE" id="PS00018">
    <property type="entry name" value="EF_HAND_1"/>
    <property type="match status" value="2"/>
</dbReference>
<name>A0A1I7ZPL3_9BILA</name>
<dbReference type="WBParaSite" id="L893_g2852.t1">
    <property type="protein sequence ID" value="L893_g2852.t1"/>
    <property type="gene ID" value="L893_g2852"/>
</dbReference>
<evidence type="ECO:0000259" key="2">
    <source>
        <dbReference type="PROSITE" id="PS50222"/>
    </source>
</evidence>
<organism evidence="3 4">
    <name type="scientific">Steinernema glaseri</name>
    <dbReference type="NCBI Taxonomy" id="37863"/>
    <lineage>
        <taxon>Eukaryota</taxon>
        <taxon>Metazoa</taxon>
        <taxon>Ecdysozoa</taxon>
        <taxon>Nematoda</taxon>
        <taxon>Chromadorea</taxon>
        <taxon>Rhabditida</taxon>
        <taxon>Tylenchina</taxon>
        <taxon>Panagrolaimomorpha</taxon>
        <taxon>Strongyloidoidea</taxon>
        <taxon>Steinernematidae</taxon>
        <taxon>Steinernema</taxon>
    </lineage>
</organism>
<feature type="domain" description="EF-hand" evidence="2">
    <location>
        <begin position="67"/>
        <end position="102"/>
    </location>
</feature>
<dbReference type="Gene3D" id="1.10.238.10">
    <property type="entry name" value="EF-hand"/>
    <property type="match status" value="1"/>
</dbReference>
<dbReference type="Proteomes" id="UP000095287">
    <property type="component" value="Unplaced"/>
</dbReference>
<evidence type="ECO:0000313" key="3">
    <source>
        <dbReference type="Proteomes" id="UP000095287"/>
    </source>
</evidence>
<dbReference type="GO" id="GO:0005509">
    <property type="term" value="F:calcium ion binding"/>
    <property type="evidence" value="ECO:0007669"/>
    <property type="project" value="InterPro"/>
</dbReference>
<evidence type="ECO:0000313" key="4">
    <source>
        <dbReference type="WBParaSite" id="L893_g2852.t1"/>
    </source>
</evidence>
<evidence type="ECO:0000256" key="1">
    <source>
        <dbReference type="ARBA" id="ARBA00022837"/>
    </source>
</evidence>
<dbReference type="InterPro" id="IPR018247">
    <property type="entry name" value="EF_Hand_1_Ca_BS"/>
</dbReference>
<keyword evidence="3" id="KW-1185">Reference proteome</keyword>
<dbReference type="SUPFAM" id="SSF47473">
    <property type="entry name" value="EF-hand"/>
    <property type="match status" value="1"/>
</dbReference>
<protein>
    <submittedName>
        <fullName evidence="4">EF-hand domain-containing protein</fullName>
    </submittedName>
</protein>
<dbReference type="InterPro" id="IPR002048">
    <property type="entry name" value="EF_hand_dom"/>
</dbReference>
<dbReference type="InterPro" id="IPR011992">
    <property type="entry name" value="EF-hand-dom_pair"/>
</dbReference>
<dbReference type="AlphaFoldDB" id="A0A1I7ZPL3"/>
<dbReference type="Pfam" id="PF13499">
    <property type="entry name" value="EF-hand_7"/>
    <property type="match status" value="1"/>
</dbReference>